<gene>
    <name evidence="8" type="ORF">RN001_005346</name>
</gene>
<comment type="caution">
    <text evidence="8">The sequence shown here is derived from an EMBL/GenBank/DDBJ whole genome shotgun (WGS) entry which is preliminary data.</text>
</comment>
<dbReference type="EMBL" id="JARPUR010000002">
    <property type="protein sequence ID" value="KAK4882027.1"/>
    <property type="molecule type" value="Genomic_DNA"/>
</dbReference>
<keyword evidence="9" id="KW-1185">Reference proteome</keyword>
<evidence type="ECO:0000256" key="4">
    <source>
        <dbReference type="ARBA" id="ARBA00023125"/>
    </source>
</evidence>
<dbReference type="SMART" id="SM00980">
    <property type="entry name" value="THAP"/>
    <property type="match status" value="1"/>
</dbReference>
<keyword evidence="4 5" id="KW-0238">DNA-binding</keyword>
<dbReference type="PANTHER" id="PTHR47696">
    <property type="entry name" value="THAP DOMAIN-CONTAINING PROTEIN 2"/>
    <property type="match status" value="1"/>
</dbReference>
<evidence type="ECO:0000256" key="3">
    <source>
        <dbReference type="ARBA" id="ARBA00022833"/>
    </source>
</evidence>
<feature type="domain" description="THAP-type" evidence="7">
    <location>
        <begin position="1"/>
        <end position="90"/>
    </location>
</feature>
<protein>
    <recommendedName>
        <fullName evidence="7">THAP-type domain-containing protein</fullName>
    </recommendedName>
</protein>
<dbReference type="SUPFAM" id="SSF57716">
    <property type="entry name" value="Glucocorticoid receptor-like (DNA-binding domain)"/>
    <property type="match status" value="1"/>
</dbReference>
<dbReference type="PROSITE" id="PS50950">
    <property type="entry name" value="ZF_THAP"/>
    <property type="match status" value="1"/>
</dbReference>
<dbReference type="PANTHER" id="PTHR47696:SF1">
    <property type="entry name" value="THAP DOMAIN-CONTAINING PROTEIN 2"/>
    <property type="match status" value="1"/>
</dbReference>
<reference evidence="9" key="1">
    <citation type="submission" date="2023-01" db="EMBL/GenBank/DDBJ databases">
        <title>Key to firefly adult light organ development and bioluminescence: homeobox transcription factors regulate luciferase expression and transportation to peroxisome.</title>
        <authorList>
            <person name="Fu X."/>
        </authorList>
    </citation>
    <scope>NUCLEOTIDE SEQUENCE [LARGE SCALE GENOMIC DNA]</scope>
</reference>
<proteinExistence type="predicted"/>
<organism evidence="8 9">
    <name type="scientific">Aquatica leii</name>
    <dbReference type="NCBI Taxonomy" id="1421715"/>
    <lineage>
        <taxon>Eukaryota</taxon>
        <taxon>Metazoa</taxon>
        <taxon>Ecdysozoa</taxon>
        <taxon>Arthropoda</taxon>
        <taxon>Hexapoda</taxon>
        <taxon>Insecta</taxon>
        <taxon>Pterygota</taxon>
        <taxon>Neoptera</taxon>
        <taxon>Endopterygota</taxon>
        <taxon>Coleoptera</taxon>
        <taxon>Polyphaga</taxon>
        <taxon>Elateriformia</taxon>
        <taxon>Elateroidea</taxon>
        <taxon>Lampyridae</taxon>
        <taxon>Luciolinae</taxon>
        <taxon>Aquatica</taxon>
    </lineage>
</organism>
<feature type="compositionally biased region" description="Polar residues" evidence="6">
    <location>
        <begin position="13"/>
        <end position="25"/>
    </location>
</feature>
<evidence type="ECO:0000313" key="8">
    <source>
        <dbReference type="EMBL" id="KAK4882027.1"/>
    </source>
</evidence>
<evidence type="ECO:0000313" key="9">
    <source>
        <dbReference type="Proteomes" id="UP001353858"/>
    </source>
</evidence>
<dbReference type="Proteomes" id="UP001353858">
    <property type="component" value="Unassembled WGS sequence"/>
</dbReference>
<evidence type="ECO:0000256" key="6">
    <source>
        <dbReference type="SAM" id="MobiDB-lite"/>
    </source>
</evidence>
<dbReference type="InterPro" id="IPR026521">
    <property type="entry name" value="THAP2"/>
</dbReference>
<dbReference type="GO" id="GO:0008270">
    <property type="term" value="F:zinc ion binding"/>
    <property type="evidence" value="ECO:0007669"/>
    <property type="project" value="UniProtKB-KW"/>
</dbReference>
<dbReference type="Pfam" id="PF05485">
    <property type="entry name" value="THAP"/>
    <property type="match status" value="1"/>
</dbReference>
<name>A0AAN7PBT6_9COLE</name>
<evidence type="ECO:0000256" key="2">
    <source>
        <dbReference type="ARBA" id="ARBA00022771"/>
    </source>
</evidence>
<dbReference type="InterPro" id="IPR006612">
    <property type="entry name" value="THAP_Znf"/>
</dbReference>
<accession>A0AAN7PBT6</accession>
<keyword evidence="1" id="KW-0479">Metal-binding</keyword>
<evidence type="ECO:0000256" key="1">
    <source>
        <dbReference type="ARBA" id="ARBA00022723"/>
    </source>
</evidence>
<evidence type="ECO:0000259" key="7">
    <source>
        <dbReference type="PROSITE" id="PS50950"/>
    </source>
</evidence>
<sequence length="303" mass="33848">MGDGEHVNPCIRSLSNPTPRSPTPTAISIKNIKQAITPGRRRTWMIALKRDANDKMHKDACVCSKHFLPEDFKIEGNKRSLKENVIPTINLRPAAKIQLFSEYKRSSTTVKSLDETSSPLALSVVDADLSVKSAFAIPSTSSLNNLNEKCIWPVMNSKDTTTDSDSSKNADIELLSVSSGKKRKMELTSTDSEGLKGSPKKRRSLLRTFHNYCKSPRKLNRSLLESKQFNSAIRANLKTEKAKVKRLKRRICNLSDIVTELKKLRLISGDARLVLEKCYSGIPLAMMKPKKKTYGVDEAKNEG</sequence>
<dbReference type="GO" id="GO:0003677">
    <property type="term" value="F:DNA binding"/>
    <property type="evidence" value="ECO:0007669"/>
    <property type="project" value="UniProtKB-UniRule"/>
</dbReference>
<feature type="region of interest" description="Disordered" evidence="6">
    <location>
        <begin position="1"/>
        <end position="25"/>
    </location>
</feature>
<evidence type="ECO:0000256" key="5">
    <source>
        <dbReference type="PROSITE-ProRule" id="PRU00309"/>
    </source>
</evidence>
<keyword evidence="2 5" id="KW-0863">Zinc-finger</keyword>
<keyword evidence="3" id="KW-0862">Zinc</keyword>
<dbReference type="AlphaFoldDB" id="A0AAN7PBT6"/>